<dbReference type="Pfam" id="PF07715">
    <property type="entry name" value="Plug"/>
    <property type="match status" value="1"/>
</dbReference>
<dbReference type="EMBL" id="VWSG01000001">
    <property type="protein sequence ID" value="KAA5538045.1"/>
    <property type="molecule type" value="Genomic_DNA"/>
</dbReference>
<evidence type="ECO:0000256" key="7">
    <source>
        <dbReference type="ARBA" id="ARBA00023237"/>
    </source>
</evidence>
<keyword evidence="5" id="KW-0732">Signal</keyword>
<dbReference type="Proteomes" id="UP000325141">
    <property type="component" value="Unassembled WGS sequence"/>
</dbReference>
<feature type="domain" description="TonB-dependent receptor plug" evidence="9">
    <location>
        <begin position="126"/>
        <end position="224"/>
    </location>
</feature>
<dbReference type="PROSITE" id="PS52016">
    <property type="entry name" value="TONB_DEPENDENT_REC_3"/>
    <property type="match status" value="1"/>
</dbReference>
<evidence type="ECO:0000256" key="2">
    <source>
        <dbReference type="ARBA" id="ARBA00022448"/>
    </source>
</evidence>
<dbReference type="Gene3D" id="2.60.40.10">
    <property type="entry name" value="Immunoglobulins"/>
    <property type="match status" value="1"/>
</dbReference>
<comment type="similarity">
    <text evidence="8">Belongs to the TonB-dependent receptor family.</text>
</comment>
<dbReference type="Pfam" id="PF14905">
    <property type="entry name" value="OMP_b-brl_3"/>
    <property type="match status" value="1"/>
</dbReference>
<dbReference type="SUPFAM" id="SSF56935">
    <property type="entry name" value="Porins"/>
    <property type="match status" value="1"/>
</dbReference>
<dbReference type="Gene3D" id="2.40.170.20">
    <property type="entry name" value="TonB-dependent receptor, beta-barrel domain"/>
    <property type="match status" value="1"/>
</dbReference>
<evidence type="ECO:0000259" key="9">
    <source>
        <dbReference type="Pfam" id="PF07715"/>
    </source>
</evidence>
<evidence type="ECO:0000256" key="6">
    <source>
        <dbReference type="ARBA" id="ARBA00023136"/>
    </source>
</evidence>
<keyword evidence="4 8" id="KW-0812">Transmembrane</keyword>
<keyword evidence="11" id="KW-0675">Receptor</keyword>
<dbReference type="GO" id="GO:0044718">
    <property type="term" value="P:siderophore transmembrane transport"/>
    <property type="evidence" value="ECO:0007669"/>
    <property type="project" value="TreeGrafter"/>
</dbReference>
<comment type="subcellular location">
    <subcellularLocation>
        <location evidence="1 8">Cell outer membrane</location>
        <topology evidence="1 8">Multi-pass membrane protein</topology>
    </subcellularLocation>
</comment>
<comment type="caution">
    <text evidence="11">The sequence shown here is derived from an EMBL/GenBank/DDBJ whole genome shotgun (WGS) entry which is preliminary data.</text>
</comment>
<dbReference type="InterPro" id="IPR037066">
    <property type="entry name" value="Plug_dom_sf"/>
</dbReference>
<dbReference type="InterPro" id="IPR041700">
    <property type="entry name" value="OMP_b-brl_3"/>
</dbReference>
<dbReference type="PANTHER" id="PTHR30069">
    <property type="entry name" value="TONB-DEPENDENT OUTER MEMBRANE RECEPTOR"/>
    <property type="match status" value="1"/>
</dbReference>
<evidence type="ECO:0000256" key="1">
    <source>
        <dbReference type="ARBA" id="ARBA00004571"/>
    </source>
</evidence>
<gene>
    <name evidence="11" type="ORF">F0460_00090</name>
</gene>
<keyword evidence="7 8" id="KW-0998">Cell outer membrane</keyword>
<reference evidence="11 12" key="1">
    <citation type="submission" date="2019-09" db="EMBL/GenBank/DDBJ databases">
        <title>Genome sequence and assembly of Flavobacterium sp.</title>
        <authorList>
            <person name="Chhetri G."/>
        </authorList>
    </citation>
    <scope>NUCLEOTIDE SEQUENCE [LARGE SCALE GENOMIC DNA]</scope>
    <source>
        <strain evidence="11 12">SNL9</strain>
    </source>
</reference>
<organism evidence="11 12">
    <name type="scientific">Paenimyroides baculatum</name>
    <dbReference type="NCBI Taxonomy" id="2608000"/>
    <lineage>
        <taxon>Bacteria</taxon>
        <taxon>Pseudomonadati</taxon>
        <taxon>Bacteroidota</taxon>
        <taxon>Flavobacteriia</taxon>
        <taxon>Flavobacteriales</taxon>
        <taxon>Flavobacteriaceae</taxon>
        <taxon>Paenimyroides</taxon>
    </lineage>
</organism>
<dbReference type="InterPro" id="IPR039426">
    <property type="entry name" value="TonB-dep_rcpt-like"/>
</dbReference>
<accession>A0A5M6CYS8</accession>
<dbReference type="PANTHER" id="PTHR30069:SF29">
    <property type="entry name" value="HEMOGLOBIN AND HEMOGLOBIN-HAPTOGLOBIN-BINDING PROTEIN 1-RELATED"/>
    <property type="match status" value="1"/>
</dbReference>
<dbReference type="InterPro" id="IPR012910">
    <property type="entry name" value="Plug_dom"/>
</dbReference>
<dbReference type="InterPro" id="IPR036942">
    <property type="entry name" value="Beta-barrel_TonB_sf"/>
</dbReference>
<keyword evidence="2 8" id="KW-0813">Transport</keyword>
<name>A0A5M6CYS8_9FLAO</name>
<evidence type="ECO:0000259" key="10">
    <source>
        <dbReference type="Pfam" id="PF14905"/>
    </source>
</evidence>
<dbReference type="InterPro" id="IPR013783">
    <property type="entry name" value="Ig-like_fold"/>
</dbReference>
<dbReference type="RefSeq" id="WP_150009288.1">
    <property type="nucleotide sequence ID" value="NZ_VWSG01000001.1"/>
</dbReference>
<protein>
    <submittedName>
        <fullName evidence="11">TonB-dependent receptor</fullName>
    </submittedName>
</protein>
<evidence type="ECO:0000313" key="11">
    <source>
        <dbReference type="EMBL" id="KAA5538045.1"/>
    </source>
</evidence>
<feature type="domain" description="Outer membrane protein beta-barrel" evidence="10">
    <location>
        <begin position="575"/>
        <end position="793"/>
    </location>
</feature>
<evidence type="ECO:0000256" key="8">
    <source>
        <dbReference type="PROSITE-ProRule" id="PRU01360"/>
    </source>
</evidence>
<proteinExistence type="inferred from homology"/>
<keyword evidence="3 8" id="KW-1134">Transmembrane beta strand</keyword>
<evidence type="ECO:0000313" key="12">
    <source>
        <dbReference type="Proteomes" id="UP000325141"/>
    </source>
</evidence>
<dbReference type="Gene3D" id="2.170.130.10">
    <property type="entry name" value="TonB-dependent receptor, plug domain"/>
    <property type="match status" value="1"/>
</dbReference>
<dbReference type="GO" id="GO:0015344">
    <property type="term" value="F:siderophore uptake transmembrane transporter activity"/>
    <property type="evidence" value="ECO:0007669"/>
    <property type="project" value="TreeGrafter"/>
</dbReference>
<evidence type="ECO:0000256" key="3">
    <source>
        <dbReference type="ARBA" id="ARBA00022452"/>
    </source>
</evidence>
<dbReference type="Pfam" id="PF13620">
    <property type="entry name" value="CarboxypepD_reg"/>
    <property type="match status" value="1"/>
</dbReference>
<sequence>MRPYLLLSFLFLYQFVNAQYKISGFIYDENNSLLTNTEVLLIKDQTTKSVKSDQLGKYQFTNLSNGEYQLILKRDTRKEAFSITVEDQDQVVDIGFDSLTENESVLDDLVINIESVKSKLEKEGFAMNVIETKDAALRNIQTNELLDRSVGVRVRQNGGLGAAVEYNLNGMTGNSVRIFIDGLPLSTYGSSFDLNSIPPALIERIEVYKGVVPIHLSDDALGGAINVVLKKGIRNSLNGSLSYGSFNTFQANYGGMFRNDKNRLTFKTSGFHNSSDNDYKIWGKFARNILPDGTYEYVKARRFNDAYRSTGLRAEIGFTDVKWADNFFVGFNISDAYNQIQHGVYMTVPYKGRYTESEAKVGLLNYQKKNLFVQGLNFDVNGMISERDQLVSDAVSYRYNWYGQIVKGLKGEDLRTTGGAQQGAPTLNNITRNIKTLRTGLSYEFIDNHKLFINHVVYDVDRTDEDQLKPIAQRLYATSNTLQKNITSFAYDFKAFDEKLKVNAFVKLYEQKIKQIQPTAQMVNGQAIKVDVERTNTTNTTGYGLASSYLLSPSIVVLFSAERALRLPSEGEIFGDPSENMVSNTGIKPEMSENFNLGLKFGDYKINNHKFSISGNGFIRNVKDKIVRKVDNKINEALQSAPFENLGKVSAIGFEAEVMYAYNDKLTFHVNLSHFRSLYKLQFDPNGKIYDHYNQQLPNEPFFTANANIQYQFKNIIQKESRLFLNYAFGFVDSFYTIWQQNVSNKQALLDEAETPQQFIHDLGLTYTFPNKQFVLSFDAKNVFNNQAFDNFAVQKPGRAFYFKINYTFNKL</sequence>
<evidence type="ECO:0000256" key="4">
    <source>
        <dbReference type="ARBA" id="ARBA00022692"/>
    </source>
</evidence>
<dbReference type="SUPFAM" id="SSF49478">
    <property type="entry name" value="Cna protein B-type domain"/>
    <property type="match status" value="1"/>
</dbReference>
<dbReference type="AlphaFoldDB" id="A0A5M6CYS8"/>
<dbReference type="GO" id="GO:0009279">
    <property type="term" value="C:cell outer membrane"/>
    <property type="evidence" value="ECO:0007669"/>
    <property type="project" value="UniProtKB-SubCell"/>
</dbReference>
<keyword evidence="6 8" id="KW-0472">Membrane</keyword>
<keyword evidence="12" id="KW-1185">Reference proteome</keyword>
<evidence type="ECO:0000256" key="5">
    <source>
        <dbReference type="ARBA" id="ARBA00022729"/>
    </source>
</evidence>